<accession>A0ABU9E5C9</accession>
<evidence type="ECO:0000313" key="9">
    <source>
        <dbReference type="Proteomes" id="UP001484239"/>
    </source>
</evidence>
<dbReference type="PANTHER" id="PTHR23504:SF15">
    <property type="entry name" value="MAJOR FACILITATOR SUPERFAMILY (MFS) PROFILE DOMAIN-CONTAINING PROTEIN"/>
    <property type="match status" value="1"/>
</dbReference>
<feature type="transmembrane region" description="Helical" evidence="6">
    <location>
        <begin position="85"/>
        <end position="104"/>
    </location>
</feature>
<dbReference type="Pfam" id="PF07690">
    <property type="entry name" value="MFS_1"/>
    <property type="match status" value="1"/>
</dbReference>
<comment type="subcellular location">
    <subcellularLocation>
        <location evidence="1">Membrane</location>
        <topology evidence="1">Multi-pass membrane protein</topology>
    </subcellularLocation>
</comment>
<dbReference type="SUPFAM" id="SSF103473">
    <property type="entry name" value="MFS general substrate transporter"/>
    <property type="match status" value="1"/>
</dbReference>
<feature type="transmembrane region" description="Helical" evidence="6">
    <location>
        <begin position="385"/>
        <end position="405"/>
    </location>
</feature>
<evidence type="ECO:0000256" key="5">
    <source>
        <dbReference type="ARBA" id="ARBA00023136"/>
    </source>
</evidence>
<feature type="domain" description="Major facilitator superfamily (MFS) profile" evidence="7">
    <location>
        <begin position="19"/>
        <end position="409"/>
    </location>
</feature>
<evidence type="ECO:0000256" key="2">
    <source>
        <dbReference type="ARBA" id="ARBA00022448"/>
    </source>
</evidence>
<feature type="transmembrane region" description="Helical" evidence="6">
    <location>
        <begin position="322"/>
        <end position="344"/>
    </location>
</feature>
<feature type="transmembrane region" description="Helical" evidence="6">
    <location>
        <begin position="235"/>
        <end position="255"/>
    </location>
</feature>
<keyword evidence="3 6" id="KW-0812">Transmembrane</keyword>
<dbReference type="Proteomes" id="UP001484239">
    <property type="component" value="Unassembled WGS sequence"/>
</dbReference>
<protein>
    <submittedName>
        <fullName evidence="8">MFS transporter</fullName>
    </submittedName>
</protein>
<gene>
    <name evidence="8" type="ORF">WI372_02830</name>
</gene>
<keyword evidence="9" id="KW-1185">Reference proteome</keyword>
<feature type="transmembrane region" description="Helical" evidence="6">
    <location>
        <begin position="298"/>
        <end position="316"/>
    </location>
</feature>
<dbReference type="CDD" id="cd17330">
    <property type="entry name" value="MFS_SLC46_TetA_like"/>
    <property type="match status" value="1"/>
</dbReference>
<proteinExistence type="predicted"/>
<evidence type="ECO:0000313" key="8">
    <source>
        <dbReference type="EMBL" id="MEK9499916.1"/>
    </source>
</evidence>
<evidence type="ECO:0000256" key="4">
    <source>
        <dbReference type="ARBA" id="ARBA00022989"/>
    </source>
</evidence>
<feature type="transmembrane region" description="Helical" evidence="6">
    <location>
        <begin position="20"/>
        <end position="41"/>
    </location>
</feature>
<reference evidence="8 9" key="1">
    <citation type="submission" date="2024-02" db="EMBL/GenBank/DDBJ databases">
        <title>A novel Gemmatimonadota bacterium.</title>
        <authorList>
            <person name="Du Z.-J."/>
            <person name="Ye Y.-Q."/>
        </authorList>
    </citation>
    <scope>NUCLEOTIDE SEQUENCE [LARGE SCALE GENOMIC DNA]</scope>
    <source>
        <strain evidence="8 9">DH-20</strain>
    </source>
</reference>
<keyword evidence="5 6" id="KW-0472">Membrane</keyword>
<feature type="transmembrane region" description="Helical" evidence="6">
    <location>
        <begin position="171"/>
        <end position="191"/>
    </location>
</feature>
<feature type="transmembrane region" description="Helical" evidence="6">
    <location>
        <begin position="110"/>
        <end position="131"/>
    </location>
</feature>
<dbReference type="InterPro" id="IPR020846">
    <property type="entry name" value="MFS_dom"/>
</dbReference>
<evidence type="ECO:0000259" key="7">
    <source>
        <dbReference type="PROSITE" id="PS50850"/>
    </source>
</evidence>
<feature type="transmembrane region" description="Helical" evidence="6">
    <location>
        <begin position="53"/>
        <end position="73"/>
    </location>
</feature>
<dbReference type="PROSITE" id="PS50850">
    <property type="entry name" value="MFS"/>
    <property type="match status" value="1"/>
</dbReference>
<evidence type="ECO:0000256" key="1">
    <source>
        <dbReference type="ARBA" id="ARBA00004141"/>
    </source>
</evidence>
<dbReference type="InterPro" id="IPR036259">
    <property type="entry name" value="MFS_trans_sf"/>
</dbReference>
<evidence type="ECO:0000256" key="6">
    <source>
        <dbReference type="SAM" id="Phobius"/>
    </source>
</evidence>
<dbReference type="Gene3D" id="1.20.1250.20">
    <property type="entry name" value="MFS general substrate transporter like domains"/>
    <property type="match status" value="1"/>
</dbReference>
<comment type="caution">
    <text evidence="8">The sequence shown here is derived from an EMBL/GenBank/DDBJ whole genome shotgun (WGS) entry which is preliminary data.</text>
</comment>
<dbReference type="PANTHER" id="PTHR23504">
    <property type="entry name" value="MAJOR FACILITATOR SUPERFAMILY DOMAIN-CONTAINING PROTEIN 10"/>
    <property type="match status" value="1"/>
</dbReference>
<feature type="transmembrane region" description="Helical" evidence="6">
    <location>
        <begin position="356"/>
        <end position="379"/>
    </location>
</feature>
<dbReference type="PRINTS" id="PR01035">
    <property type="entry name" value="TCRTETA"/>
</dbReference>
<keyword evidence="2" id="KW-0813">Transport</keyword>
<sequence length="420" mass="43035">MTEDASTPGQPPVAPGRRTLPLLFLTVFVDLVGFGIVLPLLPLYADRFGASGLTVGLLVMVYSVAQFFMAPIWGRLSDRHGRRPILLLGLLGSAAAYLVFAWAGSVAALFASRILAGIGGSTIPVAEAYIADVTPPEKRAGNMGLIGAAFGLGFTVGPALGGLTVGVSTALPGYLAAALCLANAAIAALLLPETRSRASRDATRHAIPPRRRPGWAFTTEGLGIALRKPGLRRVLLLYFLFTVAFAVIQPTLSLFGAQRFGLDARGVGYLFAFLGLVSAVVQGGLVRRIVPRIGEARLIRICGVPFALGLLLLAWAPDLGWVVAALAFLAVGYGGTVPSVLGLISRASPPEIQGGMLGVGQSVGSLARIAGPVLAGAALDLSMALPYLLGAGVAALGTLGAIGLVQPRISGPSSPATPPS</sequence>
<dbReference type="InterPro" id="IPR001958">
    <property type="entry name" value="Tet-R_TetA/multi-R_MdtG-like"/>
</dbReference>
<dbReference type="RefSeq" id="WP_405277933.1">
    <property type="nucleotide sequence ID" value="NZ_JBBHLI010000001.1"/>
</dbReference>
<feature type="transmembrane region" description="Helical" evidence="6">
    <location>
        <begin position="267"/>
        <end position="286"/>
    </location>
</feature>
<name>A0ABU9E5C9_9BACT</name>
<feature type="transmembrane region" description="Helical" evidence="6">
    <location>
        <begin position="143"/>
        <end position="165"/>
    </location>
</feature>
<keyword evidence="4 6" id="KW-1133">Transmembrane helix</keyword>
<dbReference type="InterPro" id="IPR011701">
    <property type="entry name" value="MFS"/>
</dbReference>
<evidence type="ECO:0000256" key="3">
    <source>
        <dbReference type="ARBA" id="ARBA00022692"/>
    </source>
</evidence>
<dbReference type="EMBL" id="JBBHLI010000001">
    <property type="protein sequence ID" value="MEK9499916.1"/>
    <property type="molecule type" value="Genomic_DNA"/>
</dbReference>
<organism evidence="8 9">
    <name type="scientific">Gaopeijia maritima</name>
    <dbReference type="NCBI Taxonomy" id="3119007"/>
    <lineage>
        <taxon>Bacteria</taxon>
        <taxon>Pseudomonadati</taxon>
        <taxon>Gemmatimonadota</taxon>
        <taxon>Longimicrobiia</taxon>
        <taxon>Gaopeijiales</taxon>
        <taxon>Gaopeijiaceae</taxon>
        <taxon>Gaopeijia</taxon>
    </lineage>
</organism>